<evidence type="ECO:0000256" key="11">
    <source>
        <dbReference type="SAM" id="Phobius"/>
    </source>
</evidence>
<evidence type="ECO:0000256" key="10">
    <source>
        <dbReference type="ARBA" id="ARBA00023136"/>
    </source>
</evidence>
<dbReference type="EC" id="2.7.13.3" evidence="3"/>
<name>A0A1H6DD05_9ACTN</name>
<dbReference type="InterPro" id="IPR004358">
    <property type="entry name" value="Sig_transdc_His_kin-like_C"/>
</dbReference>
<dbReference type="Pfam" id="PF00672">
    <property type="entry name" value="HAMP"/>
    <property type="match status" value="1"/>
</dbReference>
<evidence type="ECO:0000256" key="6">
    <source>
        <dbReference type="ARBA" id="ARBA00022692"/>
    </source>
</evidence>
<evidence type="ECO:0000256" key="5">
    <source>
        <dbReference type="ARBA" id="ARBA00022679"/>
    </source>
</evidence>
<evidence type="ECO:0000256" key="2">
    <source>
        <dbReference type="ARBA" id="ARBA00004236"/>
    </source>
</evidence>
<dbReference type="InterPro" id="IPR005467">
    <property type="entry name" value="His_kinase_dom"/>
</dbReference>
<dbReference type="PANTHER" id="PTHR45436:SF5">
    <property type="entry name" value="SENSOR HISTIDINE KINASE TRCS"/>
    <property type="match status" value="1"/>
</dbReference>
<dbReference type="InterPro" id="IPR003661">
    <property type="entry name" value="HisK_dim/P_dom"/>
</dbReference>
<evidence type="ECO:0000313" key="14">
    <source>
        <dbReference type="EMBL" id="SEG82673.1"/>
    </source>
</evidence>
<keyword evidence="4" id="KW-0597">Phosphoprotein</keyword>
<dbReference type="EMBL" id="FNVO01000015">
    <property type="protein sequence ID" value="SEG82673.1"/>
    <property type="molecule type" value="Genomic_DNA"/>
</dbReference>
<protein>
    <recommendedName>
        <fullName evidence="3">histidine kinase</fullName>
        <ecNumber evidence="3">2.7.13.3</ecNumber>
    </recommendedName>
</protein>
<keyword evidence="7 14" id="KW-0418">Kinase</keyword>
<evidence type="ECO:0000256" key="7">
    <source>
        <dbReference type="ARBA" id="ARBA00022777"/>
    </source>
</evidence>
<gene>
    <name evidence="14" type="ORF">SAMN04489712_11561</name>
</gene>
<dbReference type="InterPro" id="IPR036097">
    <property type="entry name" value="HisK_dim/P_sf"/>
</dbReference>
<comment type="subcellular location">
    <subcellularLocation>
        <location evidence="2">Cell membrane</location>
    </subcellularLocation>
</comment>
<dbReference type="PROSITE" id="PS50885">
    <property type="entry name" value="HAMP"/>
    <property type="match status" value="1"/>
</dbReference>
<dbReference type="Gene3D" id="3.30.565.10">
    <property type="entry name" value="Histidine kinase-like ATPase, C-terminal domain"/>
    <property type="match status" value="1"/>
</dbReference>
<dbReference type="SUPFAM" id="SSF55874">
    <property type="entry name" value="ATPase domain of HSP90 chaperone/DNA topoisomerase II/histidine kinase"/>
    <property type="match status" value="1"/>
</dbReference>
<evidence type="ECO:0000256" key="4">
    <source>
        <dbReference type="ARBA" id="ARBA00022553"/>
    </source>
</evidence>
<dbReference type="InterPro" id="IPR003594">
    <property type="entry name" value="HATPase_dom"/>
</dbReference>
<sequence length="471" mass="50966">MNNQRRWSITTRITLFAGTVAALLFVLMVVIVMTGAYRFATAERRDEVIAAGGRVAHQVEHHQLAAPLAEQKDRNVQVVDPAGVVVASTPQLKGKPPMADFDPDGRNMRTGVVCGGVFPSGECNIVVAQSAHREGQDWTVYSASPAVPRYVTPWLAGTVVGGAALMALAITGLGHRIVTTSLKPVTAIRAELDRISETGADRRVPLPPSLDEIHDLAGSVNRTLARLQAAMRQQCHFTSDASHELRTPIAAIRAEVEDALYAPEDTSVPTLGNAVLSSVDRLEAIVDDLLTIARLEVNRPAGGEPIALAEFVTAEREKRQNSAKRFEYALEPGVVVNGDRTLLSRLLTSLTDNAERHAASTVAVRLRRAPGPQWDAQRFPHGIALLEVIDDGPGIDPDKREVVFQRFARLDTARDRGTGGTGLGLAIARQIAEAYDGSLRIEDSPRGARFVLRLPLHPIPDDVPNENRGRT</sequence>
<dbReference type="SMART" id="SM00388">
    <property type="entry name" value="HisKA"/>
    <property type="match status" value="1"/>
</dbReference>
<evidence type="ECO:0000313" key="15">
    <source>
        <dbReference type="Proteomes" id="UP000236723"/>
    </source>
</evidence>
<dbReference type="AlphaFoldDB" id="A0A1H6DD05"/>
<keyword evidence="9" id="KW-0902">Two-component regulatory system</keyword>
<feature type="transmembrane region" description="Helical" evidence="11">
    <location>
        <begin position="12"/>
        <end position="37"/>
    </location>
</feature>
<dbReference type="Gene3D" id="6.10.340.10">
    <property type="match status" value="1"/>
</dbReference>
<evidence type="ECO:0000259" key="12">
    <source>
        <dbReference type="PROSITE" id="PS50109"/>
    </source>
</evidence>
<dbReference type="CDD" id="cd00082">
    <property type="entry name" value="HisKA"/>
    <property type="match status" value="1"/>
</dbReference>
<accession>A0A1H6DD05</accession>
<dbReference type="SMART" id="SM00304">
    <property type="entry name" value="HAMP"/>
    <property type="match status" value="1"/>
</dbReference>
<comment type="catalytic activity">
    <reaction evidence="1">
        <text>ATP + protein L-histidine = ADP + protein N-phospho-L-histidine.</text>
        <dbReference type="EC" id="2.7.13.3"/>
    </reaction>
</comment>
<dbReference type="GO" id="GO:0005886">
    <property type="term" value="C:plasma membrane"/>
    <property type="evidence" value="ECO:0007669"/>
    <property type="project" value="UniProtKB-SubCell"/>
</dbReference>
<keyword evidence="15" id="KW-1185">Reference proteome</keyword>
<dbReference type="Pfam" id="PF00512">
    <property type="entry name" value="HisKA"/>
    <property type="match status" value="1"/>
</dbReference>
<feature type="domain" description="HAMP" evidence="13">
    <location>
        <begin position="179"/>
        <end position="232"/>
    </location>
</feature>
<evidence type="ECO:0000259" key="13">
    <source>
        <dbReference type="PROSITE" id="PS50885"/>
    </source>
</evidence>
<keyword evidence="5" id="KW-0808">Transferase</keyword>
<dbReference type="InterPro" id="IPR050428">
    <property type="entry name" value="TCS_sensor_his_kinase"/>
</dbReference>
<dbReference type="GO" id="GO:0000155">
    <property type="term" value="F:phosphorelay sensor kinase activity"/>
    <property type="evidence" value="ECO:0007669"/>
    <property type="project" value="InterPro"/>
</dbReference>
<proteinExistence type="predicted"/>
<feature type="domain" description="Histidine kinase" evidence="12">
    <location>
        <begin position="240"/>
        <end position="458"/>
    </location>
</feature>
<evidence type="ECO:0000256" key="3">
    <source>
        <dbReference type="ARBA" id="ARBA00012438"/>
    </source>
</evidence>
<dbReference type="SUPFAM" id="SSF47384">
    <property type="entry name" value="Homodimeric domain of signal transducing histidine kinase"/>
    <property type="match status" value="1"/>
</dbReference>
<dbReference type="Pfam" id="PF02518">
    <property type="entry name" value="HATPase_c"/>
    <property type="match status" value="1"/>
</dbReference>
<reference evidence="15" key="1">
    <citation type="submission" date="2016-10" db="EMBL/GenBank/DDBJ databases">
        <authorList>
            <person name="Varghese N."/>
            <person name="Submissions S."/>
        </authorList>
    </citation>
    <scope>NUCLEOTIDE SEQUENCE [LARGE SCALE GENOMIC DNA]</scope>
    <source>
        <strain evidence="15">DSM 43163</strain>
    </source>
</reference>
<dbReference type="PANTHER" id="PTHR45436">
    <property type="entry name" value="SENSOR HISTIDINE KINASE YKOH"/>
    <property type="match status" value="1"/>
</dbReference>
<dbReference type="SMART" id="SM00387">
    <property type="entry name" value="HATPase_c"/>
    <property type="match status" value="1"/>
</dbReference>
<dbReference type="InterPro" id="IPR003660">
    <property type="entry name" value="HAMP_dom"/>
</dbReference>
<evidence type="ECO:0000256" key="8">
    <source>
        <dbReference type="ARBA" id="ARBA00022989"/>
    </source>
</evidence>
<keyword evidence="6 11" id="KW-0812">Transmembrane</keyword>
<dbReference type="Gene3D" id="1.10.287.130">
    <property type="match status" value="1"/>
</dbReference>
<evidence type="ECO:0000256" key="1">
    <source>
        <dbReference type="ARBA" id="ARBA00000085"/>
    </source>
</evidence>
<dbReference type="Proteomes" id="UP000236723">
    <property type="component" value="Unassembled WGS sequence"/>
</dbReference>
<keyword evidence="8 11" id="KW-1133">Transmembrane helix</keyword>
<evidence type="ECO:0000256" key="9">
    <source>
        <dbReference type="ARBA" id="ARBA00023012"/>
    </source>
</evidence>
<organism evidence="14 15">
    <name type="scientific">Thermomonospora echinospora</name>
    <dbReference type="NCBI Taxonomy" id="1992"/>
    <lineage>
        <taxon>Bacteria</taxon>
        <taxon>Bacillati</taxon>
        <taxon>Actinomycetota</taxon>
        <taxon>Actinomycetes</taxon>
        <taxon>Streptosporangiales</taxon>
        <taxon>Thermomonosporaceae</taxon>
        <taxon>Thermomonospora</taxon>
    </lineage>
</organism>
<dbReference type="PROSITE" id="PS50109">
    <property type="entry name" value="HIS_KIN"/>
    <property type="match status" value="1"/>
</dbReference>
<dbReference type="PRINTS" id="PR00344">
    <property type="entry name" value="BCTRLSENSOR"/>
</dbReference>
<dbReference type="InterPro" id="IPR036890">
    <property type="entry name" value="HATPase_C_sf"/>
</dbReference>
<keyword evidence="10 11" id="KW-0472">Membrane</keyword>